<reference evidence="6" key="2">
    <citation type="submission" date="2023-06" db="EMBL/GenBank/DDBJ databases">
        <authorList>
            <consortium name="Lawrence Berkeley National Laboratory"/>
            <person name="Haridas S."/>
            <person name="Hensen N."/>
            <person name="Bonometti L."/>
            <person name="Westerberg I."/>
            <person name="Brannstrom I.O."/>
            <person name="Guillou S."/>
            <person name="Cros-Aarteil S."/>
            <person name="Calhoun S."/>
            <person name="Kuo A."/>
            <person name="Mondo S."/>
            <person name="Pangilinan J."/>
            <person name="Riley R."/>
            <person name="Labutti K."/>
            <person name="Andreopoulos B."/>
            <person name="Lipzen A."/>
            <person name="Chen C."/>
            <person name="Yanf M."/>
            <person name="Daum C."/>
            <person name="Ng V."/>
            <person name="Clum A."/>
            <person name="Steindorff A."/>
            <person name="Ohm R."/>
            <person name="Martin F."/>
            <person name="Silar P."/>
            <person name="Natvig D."/>
            <person name="Lalanne C."/>
            <person name="Gautier V."/>
            <person name="Ament-Velasquez S.L."/>
            <person name="Kruys A."/>
            <person name="Hutchinson M.I."/>
            <person name="Powell A.J."/>
            <person name="Barry K."/>
            <person name="Miller A.N."/>
            <person name="Grigoriev I.V."/>
            <person name="Debuchy R."/>
            <person name="Gladieux P."/>
            <person name="Thoren M.H."/>
            <person name="Johannesson H."/>
        </authorList>
    </citation>
    <scope>NUCLEOTIDE SEQUENCE</scope>
    <source>
        <strain evidence="6">CBS 314.62</strain>
    </source>
</reference>
<dbReference type="Pfam" id="PF00011">
    <property type="entry name" value="HSP20"/>
    <property type="match status" value="1"/>
</dbReference>
<dbReference type="Proteomes" id="UP001270362">
    <property type="component" value="Unassembled WGS sequence"/>
</dbReference>
<organism evidence="6 7">
    <name type="scientific">Podospora appendiculata</name>
    <dbReference type="NCBI Taxonomy" id="314037"/>
    <lineage>
        <taxon>Eukaryota</taxon>
        <taxon>Fungi</taxon>
        <taxon>Dikarya</taxon>
        <taxon>Ascomycota</taxon>
        <taxon>Pezizomycotina</taxon>
        <taxon>Sordariomycetes</taxon>
        <taxon>Sordariomycetidae</taxon>
        <taxon>Sordariales</taxon>
        <taxon>Podosporaceae</taxon>
        <taxon>Podospora</taxon>
    </lineage>
</organism>
<keyword evidence="7" id="KW-1185">Reference proteome</keyword>
<evidence type="ECO:0000259" key="5">
    <source>
        <dbReference type="PROSITE" id="PS01031"/>
    </source>
</evidence>
<dbReference type="PROSITE" id="PS01031">
    <property type="entry name" value="SHSP"/>
    <property type="match status" value="1"/>
</dbReference>
<dbReference type="Gene3D" id="2.60.40.790">
    <property type="match status" value="1"/>
</dbReference>
<keyword evidence="1" id="KW-0346">Stress response</keyword>
<accession>A0AAE0WZ25</accession>
<dbReference type="AlphaFoldDB" id="A0AAE0WZ25"/>
<feature type="domain" description="SHSP" evidence="5">
    <location>
        <begin position="118"/>
        <end position="272"/>
    </location>
</feature>
<dbReference type="EMBL" id="JAULSO010000007">
    <property type="protein sequence ID" value="KAK3681288.1"/>
    <property type="molecule type" value="Genomic_DNA"/>
</dbReference>
<name>A0AAE0WZ25_9PEZI</name>
<gene>
    <name evidence="6" type="ORF">B0T22DRAFT_303545</name>
</gene>
<protein>
    <submittedName>
        <fullName evidence="6">HSP20-like chaperone</fullName>
    </submittedName>
</protein>
<evidence type="ECO:0000313" key="6">
    <source>
        <dbReference type="EMBL" id="KAK3681288.1"/>
    </source>
</evidence>
<comment type="caution">
    <text evidence="6">The sequence shown here is derived from an EMBL/GenBank/DDBJ whole genome shotgun (WGS) entry which is preliminary data.</text>
</comment>
<evidence type="ECO:0000256" key="4">
    <source>
        <dbReference type="SAM" id="MobiDB-lite"/>
    </source>
</evidence>
<feature type="compositionally biased region" description="Polar residues" evidence="4">
    <location>
        <begin position="31"/>
        <end position="45"/>
    </location>
</feature>
<reference evidence="6" key="1">
    <citation type="journal article" date="2023" name="Mol. Phylogenet. Evol.">
        <title>Genome-scale phylogeny and comparative genomics of the fungal order Sordariales.</title>
        <authorList>
            <person name="Hensen N."/>
            <person name="Bonometti L."/>
            <person name="Westerberg I."/>
            <person name="Brannstrom I.O."/>
            <person name="Guillou S."/>
            <person name="Cros-Aarteil S."/>
            <person name="Calhoun S."/>
            <person name="Haridas S."/>
            <person name="Kuo A."/>
            <person name="Mondo S."/>
            <person name="Pangilinan J."/>
            <person name="Riley R."/>
            <person name="LaButti K."/>
            <person name="Andreopoulos B."/>
            <person name="Lipzen A."/>
            <person name="Chen C."/>
            <person name="Yan M."/>
            <person name="Daum C."/>
            <person name="Ng V."/>
            <person name="Clum A."/>
            <person name="Steindorff A."/>
            <person name="Ohm R.A."/>
            <person name="Martin F."/>
            <person name="Silar P."/>
            <person name="Natvig D.O."/>
            <person name="Lalanne C."/>
            <person name="Gautier V."/>
            <person name="Ament-Velasquez S.L."/>
            <person name="Kruys A."/>
            <person name="Hutchinson M.I."/>
            <person name="Powell A.J."/>
            <person name="Barry K."/>
            <person name="Miller A.N."/>
            <person name="Grigoriev I.V."/>
            <person name="Debuchy R."/>
            <person name="Gladieux P."/>
            <person name="Hiltunen Thoren M."/>
            <person name="Johannesson H."/>
        </authorList>
    </citation>
    <scope>NUCLEOTIDE SEQUENCE</scope>
    <source>
        <strain evidence="6">CBS 314.62</strain>
    </source>
</reference>
<dbReference type="SUPFAM" id="SSF49764">
    <property type="entry name" value="HSP20-like chaperones"/>
    <property type="match status" value="1"/>
</dbReference>
<sequence>MTRPYPPPLHGSCIRIPSRNSDNSRPLPPSLSLNHQARDASNYQDTSKETADSNNNNNNNNNNIQSRTITKMSLWHPARPFHSHPAATGFGSLFRLLDDFDKYAQHQVGTTLGNGGGGALQTFSPKFDVTEHEKEYVLQGELPGVAPDNVEIEFTDPQTLVIKGHSERTHTEGDPSLARLEGGAEKKKIEGKTKETGGEVQKTAEGQGQGQAEEGQGPKYWLSERSYGEFSRVFSFPTGVDQDGVEAKFNNGVLDIKVPKQVKKGTRKIQLK</sequence>
<dbReference type="InterPro" id="IPR031107">
    <property type="entry name" value="Small_HSP"/>
</dbReference>
<evidence type="ECO:0000256" key="2">
    <source>
        <dbReference type="PROSITE-ProRule" id="PRU00285"/>
    </source>
</evidence>
<dbReference type="PANTHER" id="PTHR11527">
    <property type="entry name" value="HEAT-SHOCK PROTEIN 20 FAMILY MEMBER"/>
    <property type="match status" value="1"/>
</dbReference>
<dbReference type="InterPro" id="IPR002068">
    <property type="entry name" value="A-crystallin/Hsp20_dom"/>
</dbReference>
<feature type="compositionally biased region" description="Low complexity" evidence="4">
    <location>
        <begin position="54"/>
        <end position="63"/>
    </location>
</feature>
<feature type="compositionally biased region" description="Basic and acidic residues" evidence="4">
    <location>
        <begin position="182"/>
        <end position="197"/>
    </location>
</feature>
<evidence type="ECO:0000313" key="7">
    <source>
        <dbReference type="Proteomes" id="UP001270362"/>
    </source>
</evidence>
<proteinExistence type="inferred from homology"/>
<dbReference type="CDD" id="cd06464">
    <property type="entry name" value="ACD_sHsps-like"/>
    <property type="match status" value="1"/>
</dbReference>
<comment type="similarity">
    <text evidence="2 3">Belongs to the small heat shock protein (HSP20) family.</text>
</comment>
<evidence type="ECO:0000256" key="1">
    <source>
        <dbReference type="ARBA" id="ARBA00023016"/>
    </source>
</evidence>
<feature type="region of interest" description="Disordered" evidence="4">
    <location>
        <begin position="166"/>
        <end position="220"/>
    </location>
</feature>
<evidence type="ECO:0000256" key="3">
    <source>
        <dbReference type="RuleBase" id="RU003616"/>
    </source>
</evidence>
<dbReference type="InterPro" id="IPR008978">
    <property type="entry name" value="HSP20-like_chaperone"/>
</dbReference>
<feature type="region of interest" description="Disordered" evidence="4">
    <location>
        <begin position="1"/>
        <end position="64"/>
    </location>
</feature>
<feature type="compositionally biased region" description="Low complexity" evidence="4">
    <location>
        <begin position="204"/>
        <end position="217"/>
    </location>
</feature>